<comment type="caution">
    <text evidence="1">The sequence shown here is derived from an EMBL/GenBank/DDBJ whole genome shotgun (WGS) entry which is preliminary data.</text>
</comment>
<evidence type="ECO:0000313" key="2">
    <source>
        <dbReference type="Proteomes" id="UP001320706"/>
    </source>
</evidence>
<accession>A0ACC3SH19</accession>
<protein>
    <submittedName>
        <fullName evidence="1">Uncharacterized protein</fullName>
    </submittedName>
</protein>
<gene>
    <name evidence="1" type="ORF">M8818_002842</name>
</gene>
<keyword evidence="2" id="KW-1185">Reference proteome</keyword>
<name>A0ACC3SH19_9PEZI</name>
<sequence>MVLSPYNVVLSRYYIPLSLTPSPIQPLPPNFRTMKNLYGIRCTDCAKPRQCAFATEAPVQEWASRHVLNADSCPRAHHTGIGCIRDQYQKCSGNSSPQAAISTSPDSGLEQTSPSRSRNLSIL</sequence>
<evidence type="ECO:0000313" key="1">
    <source>
        <dbReference type="EMBL" id="KAK8213540.1"/>
    </source>
</evidence>
<organism evidence="1 2">
    <name type="scientific">Zalaria obscura</name>
    <dbReference type="NCBI Taxonomy" id="2024903"/>
    <lineage>
        <taxon>Eukaryota</taxon>
        <taxon>Fungi</taxon>
        <taxon>Dikarya</taxon>
        <taxon>Ascomycota</taxon>
        <taxon>Pezizomycotina</taxon>
        <taxon>Dothideomycetes</taxon>
        <taxon>Dothideomycetidae</taxon>
        <taxon>Dothideales</taxon>
        <taxon>Zalariaceae</taxon>
        <taxon>Zalaria</taxon>
    </lineage>
</organism>
<dbReference type="EMBL" id="JAMKPW020000011">
    <property type="protein sequence ID" value="KAK8213540.1"/>
    <property type="molecule type" value="Genomic_DNA"/>
</dbReference>
<proteinExistence type="predicted"/>
<dbReference type="Proteomes" id="UP001320706">
    <property type="component" value="Unassembled WGS sequence"/>
</dbReference>
<reference evidence="1" key="1">
    <citation type="submission" date="2024-02" db="EMBL/GenBank/DDBJ databases">
        <title>Metagenome Assembled Genome of Zalaria obscura JY119.</title>
        <authorList>
            <person name="Vighnesh L."/>
            <person name="Jagadeeshwari U."/>
            <person name="Venkata Ramana C."/>
            <person name="Sasikala C."/>
        </authorList>
    </citation>
    <scope>NUCLEOTIDE SEQUENCE</scope>
    <source>
        <strain evidence="1">JY119</strain>
    </source>
</reference>